<evidence type="ECO:0000313" key="3">
    <source>
        <dbReference type="Proteomes" id="UP000481861"/>
    </source>
</evidence>
<dbReference type="InterPro" id="IPR006674">
    <property type="entry name" value="HD_domain"/>
</dbReference>
<evidence type="ECO:0000313" key="2">
    <source>
        <dbReference type="EMBL" id="KAF2865548.1"/>
    </source>
</evidence>
<dbReference type="PANTHER" id="PTHR33594:SF1">
    <property type="entry name" value="HD_PDEASE DOMAIN-CONTAINING PROTEIN"/>
    <property type="match status" value="1"/>
</dbReference>
<dbReference type="InterPro" id="IPR003607">
    <property type="entry name" value="HD/PDEase_dom"/>
</dbReference>
<dbReference type="PANTHER" id="PTHR33594">
    <property type="entry name" value="SUPERFAMILY HYDROLASE, PUTATIVE (AFU_ORTHOLOGUE AFUA_1G03035)-RELATED"/>
    <property type="match status" value="1"/>
</dbReference>
<feature type="domain" description="HD/PDEase" evidence="1">
    <location>
        <begin position="94"/>
        <end position="224"/>
    </location>
</feature>
<proteinExistence type="predicted"/>
<evidence type="ECO:0000259" key="1">
    <source>
        <dbReference type="SMART" id="SM00471"/>
    </source>
</evidence>
<dbReference type="EMBL" id="JAADJZ010000032">
    <property type="protein sequence ID" value="KAF2865548.1"/>
    <property type="molecule type" value="Genomic_DNA"/>
</dbReference>
<protein>
    <recommendedName>
        <fullName evidence="1">HD/PDEase domain-containing protein</fullName>
    </recommendedName>
</protein>
<accession>A0A7C8HYX7</accession>
<dbReference type="SUPFAM" id="SSF109604">
    <property type="entry name" value="HD-domain/PDEase-like"/>
    <property type="match status" value="1"/>
</dbReference>
<dbReference type="CDD" id="cd00077">
    <property type="entry name" value="HDc"/>
    <property type="match status" value="1"/>
</dbReference>
<dbReference type="SMART" id="SM00471">
    <property type="entry name" value="HDc"/>
    <property type="match status" value="1"/>
</dbReference>
<dbReference type="Gene3D" id="1.10.3210.10">
    <property type="entry name" value="Hypothetical protein af1432"/>
    <property type="match status" value="1"/>
</dbReference>
<dbReference type="Pfam" id="PF01966">
    <property type="entry name" value="HD"/>
    <property type="match status" value="1"/>
</dbReference>
<keyword evidence="3" id="KW-1185">Reference proteome</keyword>
<gene>
    <name evidence="2" type="ORF">BDV95DRAFT_599536</name>
</gene>
<reference evidence="2 3" key="1">
    <citation type="submission" date="2020-01" db="EMBL/GenBank/DDBJ databases">
        <authorList>
            <consortium name="DOE Joint Genome Institute"/>
            <person name="Haridas S."/>
            <person name="Albert R."/>
            <person name="Binder M."/>
            <person name="Bloem J."/>
            <person name="Labutti K."/>
            <person name="Salamov A."/>
            <person name="Andreopoulos B."/>
            <person name="Baker S.E."/>
            <person name="Barry K."/>
            <person name="Bills G."/>
            <person name="Bluhm B.H."/>
            <person name="Cannon C."/>
            <person name="Castanera R."/>
            <person name="Culley D.E."/>
            <person name="Daum C."/>
            <person name="Ezra D."/>
            <person name="Gonzalez J.B."/>
            <person name="Henrissat B."/>
            <person name="Kuo A."/>
            <person name="Liang C."/>
            <person name="Lipzen A."/>
            <person name="Lutzoni F."/>
            <person name="Magnuson J."/>
            <person name="Mondo S."/>
            <person name="Nolan M."/>
            <person name="Ohm R."/>
            <person name="Pangilinan J."/>
            <person name="Park H.-J.H."/>
            <person name="Ramirez L."/>
            <person name="Alfaro M."/>
            <person name="Sun H."/>
            <person name="Tritt A."/>
            <person name="Yoshinaga Y."/>
            <person name="Zwiers L.-H.L."/>
            <person name="Turgeon B.G."/>
            <person name="Goodwin S.B."/>
            <person name="Spatafora J.W."/>
            <person name="Crous P.W."/>
            <person name="Grigoriev I.V."/>
        </authorList>
    </citation>
    <scope>NUCLEOTIDE SEQUENCE [LARGE SCALE GENOMIC DNA]</scope>
    <source>
        <strain evidence="2 3">CBS 611.86</strain>
    </source>
</reference>
<sequence length="242" mass="27188">MSSAMYKKPSIFKRITLVVEHLPIVWASTALLQCSLDGSQAPDPSLPGCYINSSPERSTTLFDMDKLGIPHEQRAMFQTANRRVRDYMYGDKYDPSHDYEHIQRVVALAQHLYLGEQDRNLAWASTVDLLIVWLACMFHDVGEPKYREDAKTQEQVICEILQQCGVSDATATKVAFIAKAVSFTYELTHRDEIRTLIPEYPELALVQDADRLDALGAIGTVRASVFGGANEVRKKQTIHAAI</sequence>
<name>A0A7C8HYX7_9PLEO</name>
<organism evidence="2 3">
    <name type="scientific">Massariosphaeria phaeospora</name>
    <dbReference type="NCBI Taxonomy" id="100035"/>
    <lineage>
        <taxon>Eukaryota</taxon>
        <taxon>Fungi</taxon>
        <taxon>Dikarya</taxon>
        <taxon>Ascomycota</taxon>
        <taxon>Pezizomycotina</taxon>
        <taxon>Dothideomycetes</taxon>
        <taxon>Pleosporomycetidae</taxon>
        <taxon>Pleosporales</taxon>
        <taxon>Pleosporales incertae sedis</taxon>
        <taxon>Massariosphaeria</taxon>
    </lineage>
</organism>
<dbReference type="AlphaFoldDB" id="A0A7C8HYX7"/>
<comment type="caution">
    <text evidence="2">The sequence shown here is derived from an EMBL/GenBank/DDBJ whole genome shotgun (WGS) entry which is preliminary data.</text>
</comment>
<dbReference type="OrthoDB" id="16547at2759"/>
<dbReference type="Proteomes" id="UP000481861">
    <property type="component" value="Unassembled WGS sequence"/>
</dbReference>